<name>K3ZML9_SETIT</name>
<dbReference type="Proteomes" id="UP000004995">
    <property type="component" value="Unassembled WGS sequence"/>
</dbReference>
<protein>
    <submittedName>
        <fullName evidence="2">Uncharacterized protein</fullName>
    </submittedName>
</protein>
<reference evidence="2" key="2">
    <citation type="submission" date="2018-08" db="UniProtKB">
        <authorList>
            <consortium name="EnsemblPlants"/>
        </authorList>
    </citation>
    <scope>IDENTIFICATION</scope>
    <source>
        <strain evidence="2">Yugu1</strain>
    </source>
</reference>
<organism evidence="2 3">
    <name type="scientific">Setaria italica</name>
    <name type="common">Foxtail millet</name>
    <name type="synonym">Panicum italicum</name>
    <dbReference type="NCBI Taxonomy" id="4555"/>
    <lineage>
        <taxon>Eukaryota</taxon>
        <taxon>Viridiplantae</taxon>
        <taxon>Streptophyta</taxon>
        <taxon>Embryophyta</taxon>
        <taxon>Tracheophyta</taxon>
        <taxon>Spermatophyta</taxon>
        <taxon>Magnoliopsida</taxon>
        <taxon>Liliopsida</taxon>
        <taxon>Poales</taxon>
        <taxon>Poaceae</taxon>
        <taxon>PACMAD clade</taxon>
        <taxon>Panicoideae</taxon>
        <taxon>Panicodae</taxon>
        <taxon>Paniceae</taxon>
        <taxon>Cenchrinae</taxon>
        <taxon>Setaria</taxon>
    </lineage>
</organism>
<dbReference type="InParanoid" id="K3ZML9"/>
<dbReference type="HOGENOM" id="CLU_1621832_0_0_1"/>
<feature type="region of interest" description="Disordered" evidence="1">
    <location>
        <begin position="1"/>
        <end position="24"/>
    </location>
</feature>
<evidence type="ECO:0000256" key="1">
    <source>
        <dbReference type="SAM" id="MobiDB-lite"/>
    </source>
</evidence>
<evidence type="ECO:0000313" key="3">
    <source>
        <dbReference type="Proteomes" id="UP000004995"/>
    </source>
</evidence>
<evidence type="ECO:0000313" key="2">
    <source>
        <dbReference type="EnsemblPlants" id="KQK94403"/>
    </source>
</evidence>
<dbReference type="AlphaFoldDB" id="K3ZML9"/>
<reference evidence="3" key="1">
    <citation type="journal article" date="2012" name="Nat. Biotechnol.">
        <title>Reference genome sequence of the model plant Setaria.</title>
        <authorList>
            <person name="Bennetzen J.L."/>
            <person name="Schmutz J."/>
            <person name="Wang H."/>
            <person name="Percifield R."/>
            <person name="Hawkins J."/>
            <person name="Pontaroli A.C."/>
            <person name="Estep M."/>
            <person name="Feng L."/>
            <person name="Vaughn J.N."/>
            <person name="Grimwood J."/>
            <person name="Jenkins J."/>
            <person name="Barry K."/>
            <person name="Lindquist E."/>
            <person name="Hellsten U."/>
            <person name="Deshpande S."/>
            <person name="Wang X."/>
            <person name="Wu X."/>
            <person name="Mitros T."/>
            <person name="Triplett J."/>
            <person name="Yang X."/>
            <person name="Ye C.Y."/>
            <person name="Mauro-Herrera M."/>
            <person name="Wang L."/>
            <person name="Li P."/>
            <person name="Sharma M."/>
            <person name="Sharma R."/>
            <person name="Ronald P.C."/>
            <person name="Panaud O."/>
            <person name="Kellogg E.A."/>
            <person name="Brutnell T.P."/>
            <person name="Doust A.N."/>
            <person name="Tuskan G.A."/>
            <person name="Rokhsar D."/>
            <person name="Devos K.M."/>
        </authorList>
    </citation>
    <scope>NUCLEOTIDE SEQUENCE [LARGE SCALE GENOMIC DNA]</scope>
    <source>
        <strain evidence="3">cv. Yugu1</strain>
    </source>
</reference>
<proteinExistence type="predicted"/>
<sequence>MERANIAGQGSRNRQRSRQNQEEDGVELAQLREVAFVNNYAVIRAYTLMGLKNFGYLALTWWTVDLLGGFVTPLNRKNIGTGHSLCFGIAISSLLRQNYGIDPGDASTANLTSAFNIYFSLTTRRPVWTLHPARFRRLCCQRNLGVAGQWKKRISPSCDHPILV</sequence>
<dbReference type="EnsemblPlants" id="KQK94403">
    <property type="protein sequence ID" value="KQK94403"/>
    <property type="gene ID" value="SETIT_027837mg"/>
</dbReference>
<dbReference type="OMA" id="YLALTWW"/>
<dbReference type="EMBL" id="AGNK02004851">
    <property type="status" value="NOT_ANNOTATED_CDS"/>
    <property type="molecule type" value="Genomic_DNA"/>
</dbReference>
<accession>K3ZML9</accession>
<dbReference type="Gramene" id="KQK94403">
    <property type="protein sequence ID" value="KQK94403"/>
    <property type="gene ID" value="SETIT_027837mg"/>
</dbReference>
<keyword evidence="3" id="KW-1185">Reference proteome</keyword>